<protein>
    <recommendedName>
        <fullName evidence="1">D-inositol 3-phosphate glycosyltransferase</fullName>
    </recommendedName>
</protein>
<feature type="domain" description="Glycosyltransferase subfamily 4-like N-terminal" evidence="6">
    <location>
        <begin position="2"/>
        <end position="174"/>
    </location>
</feature>
<keyword evidence="3" id="KW-0808">Transferase</keyword>
<proteinExistence type="predicted"/>
<dbReference type="InterPro" id="IPR050194">
    <property type="entry name" value="Glycosyltransferase_grp1"/>
</dbReference>
<evidence type="ECO:0000259" key="6">
    <source>
        <dbReference type="Pfam" id="PF13439"/>
    </source>
</evidence>
<dbReference type="GO" id="GO:1901137">
    <property type="term" value="P:carbohydrate derivative biosynthetic process"/>
    <property type="evidence" value="ECO:0007669"/>
    <property type="project" value="UniProtKB-ARBA"/>
</dbReference>
<accession>A0A939QAW1</accession>
<dbReference type="Pfam" id="PF00534">
    <property type="entry name" value="Glycos_transf_1"/>
    <property type="match status" value="1"/>
</dbReference>
<comment type="caution">
    <text evidence="7">The sequence shown here is derived from an EMBL/GenBank/DDBJ whole genome shotgun (WGS) entry which is preliminary data.</text>
</comment>
<name>A0A939QAW1_9MICO</name>
<dbReference type="PANTHER" id="PTHR45947">
    <property type="entry name" value="SULFOQUINOVOSYL TRANSFERASE SQD2"/>
    <property type="match status" value="1"/>
</dbReference>
<dbReference type="AlphaFoldDB" id="A0A939QAW1"/>
<dbReference type="PANTHER" id="PTHR45947:SF3">
    <property type="entry name" value="SULFOQUINOVOSYL TRANSFERASE SQD2"/>
    <property type="match status" value="1"/>
</dbReference>
<dbReference type="Gene3D" id="3.40.50.2000">
    <property type="entry name" value="Glycogen Phosphorylase B"/>
    <property type="match status" value="2"/>
</dbReference>
<reference evidence="7" key="1">
    <citation type="submission" date="2021-03" db="EMBL/GenBank/DDBJ databases">
        <title>Leucobacter chromiisoli sp. nov., isolated from chromium-containing soil of chemical plant.</title>
        <authorList>
            <person name="Xu Z."/>
        </authorList>
    </citation>
    <scope>NUCLEOTIDE SEQUENCE</scope>
    <source>
        <strain evidence="7">K 70/01</strain>
    </source>
</reference>
<dbReference type="EMBL" id="JAGFBF010000001">
    <property type="protein sequence ID" value="MBO2988850.1"/>
    <property type="molecule type" value="Genomic_DNA"/>
</dbReference>
<sequence length="384" mass="41404">MNVVVVHQAAELARLGHEVELITRRSSPDLPETVELSSGVTVRHLDVGPPRLLAKGDHEALMEEFGVALAAHLQEHPCDVLHAEHWFSGIAALPAARALGIPLVQSYHSIAADPDSPLTEGERPESPGRLAGEKRLAGEVDLVVAVSEAERATILGRLGADPDRVRVVPLGVDTRMFRPCEPGECAERREWLDRGGRPEVLVAGRLHPLKGVDLAVRAVAAIPAERRPVLRVIGVPPPDGDDYARSLHELVAESGMLATVAFDGALRRQDLAERLRRTTLVLMPSHSETFGLVALEGEASGIPVIARSVGGLRESVVDGETGLLLTGDDPEVWAAAIDRLLADEELATRMGKAARRFALTRNWRASARKLARVYRDLLADAAGR</sequence>
<evidence type="ECO:0000256" key="4">
    <source>
        <dbReference type="SAM" id="MobiDB-lite"/>
    </source>
</evidence>
<feature type="domain" description="Glycosyl transferase family 1" evidence="5">
    <location>
        <begin position="187"/>
        <end position="356"/>
    </location>
</feature>
<dbReference type="Pfam" id="PF13439">
    <property type="entry name" value="Glyco_transf_4"/>
    <property type="match status" value="1"/>
</dbReference>
<dbReference type="GO" id="GO:0016757">
    <property type="term" value="F:glycosyltransferase activity"/>
    <property type="evidence" value="ECO:0007669"/>
    <property type="project" value="UniProtKB-KW"/>
</dbReference>
<feature type="compositionally biased region" description="Basic and acidic residues" evidence="4">
    <location>
        <begin position="120"/>
        <end position="132"/>
    </location>
</feature>
<keyword evidence="8" id="KW-1185">Reference proteome</keyword>
<dbReference type="Proteomes" id="UP000668403">
    <property type="component" value="Unassembled WGS sequence"/>
</dbReference>
<dbReference type="InterPro" id="IPR001296">
    <property type="entry name" value="Glyco_trans_1"/>
</dbReference>
<keyword evidence="2" id="KW-0328">Glycosyltransferase</keyword>
<gene>
    <name evidence="7" type="ORF">J4H85_02390</name>
</gene>
<feature type="region of interest" description="Disordered" evidence="4">
    <location>
        <begin position="112"/>
        <end position="132"/>
    </location>
</feature>
<organism evidence="7 8">
    <name type="scientific">Leucobacter tardus</name>
    <dbReference type="NCBI Taxonomy" id="501483"/>
    <lineage>
        <taxon>Bacteria</taxon>
        <taxon>Bacillati</taxon>
        <taxon>Actinomycetota</taxon>
        <taxon>Actinomycetes</taxon>
        <taxon>Micrococcales</taxon>
        <taxon>Microbacteriaceae</taxon>
        <taxon>Leucobacter</taxon>
    </lineage>
</organism>
<evidence type="ECO:0000313" key="8">
    <source>
        <dbReference type="Proteomes" id="UP000668403"/>
    </source>
</evidence>
<evidence type="ECO:0000259" key="5">
    <source>
        <dbReference type="Pfam" id="PF00534"/>
    </source>
</evidence>
<evidence type="ECO:0000256" key="2">
    <source>
        <dbReference type="ARBA" id="ARBA00022676"/>
    </source>
</evidence>
<evidence type="ECO:0000313" key="7">
    <source>
        <dbReference type="EMBL" id="MBO2988850.1"/>
    </source>
</evidence>
<evidence type="ECO:0000256" key="1">
    <source>
        <dbReference type="ARBA" id="ARBA00021292"/>
    </source>
</evidence>
<dbReference type="InterPro" id="IPR028098">
    <property type="entry name" value="Glyco_trans_4-like_N"/>
</dbReference>
<evidence type="ECO:0000256" key="3">
    <source>
        <dbReference type="ARBA" id="ARBA00022679"/>
    </source>
</evidence>
<dbReference type="SUPFAM" id="SSF53756">
    <property type="entry name" value="UDP-Glycosyltransferase/glycogen phosphorylase"/>
    <property type="match status" value="1"/>
</dbReference>